<feature type="domain" description="Beta-lactamase-related" evidence="3">
    <location>
        <begin position="5"/>
        <end position="327"/>
    </location>
</feature>
<accession>A0A163J534</accession>
<dbReference type="Proteomes" id="UP000076796">
    <property type="component" value="Unassembled WGS sequence"/>
</dbReference>
<dbReference type="STRING" id="59843.A3958_10375"/>
<keyword evidence="2" id="KW-0472">Membrane</keyword>
<dbReference type="Gene3D" id="3.40.710.10">
    <property type="entry name" value="DD-peptidase/beta-lactamase superfamily"/>
    <property type="match status" value="1"/>
</dbReference>
<evidence type="ECO:0000256" key="2">
    <source>
        <dbReference type="ARBA" id="ARBA00023136"/>
    </source>
</evidence>
<evidence type="ECO:0000256" key="1">
    <source>
        <dbReference type="ARBA" id="ARBA00004370"/>
    </source>
</evidence>
<dbReference type="PANTHER" id="PTHR46825">
    <property type="entry name" value="D-ALANYL-D-ALANINE-CARBOXYPEPTIDASE/ENDOPEPTIDASE AMPH"/>
    <property type="match status" value="1"/>
</dbReference>
<sequence length="343" mass="38397">MDNHKIEEFAASIRFSGAVLLNDKDGNIVWEAAFGYSNRADRLPNQVGTRFGIASGCKLFTAIAICQLIEEGKLSLDSKLSECLDIPLPDFSEEITVHHLLSHSSGIPDYYDEEVMDDFEDLWKAVPMYTFRNGTDFLPLFQNEGMKFQPGERFHYNNAGFVVLGLIVEQHAGMPFQDYIEQRILQPCEMLDSGYFSLDRLPANTAIGYIDEKDGTWRTNQYAIPVQGYADGGAYVTAPDMMKLWSSLLANKLLTPSMTRQLLIPHQYDPGSGLHYGLGVWITKKDEDLFKYHVMGYDPGVNFRSAYYPGTGHTLVVTSNGSGGAFEMMRLIEEELSKGSSST</sequence>
<reference evidence="4" key="1">
    <citation type="journal article" date="2016" name="Genome Announc.">
        <title>Draft genomes of two strains of Paenibacillus glucanolyticus with capability to degrade lignocellulose.</title>
        <authorList>
            <person name="Mathews S.L."/>
            <person name="Pawlak J."/>
            <person name="Grunden A.M."/>
        </authorList>
    </citation>
    <scope>NUCLEOTIDE SEQUENCE [LARGE SCALE GENOMIC DNA]</scope>
    <source>
        <strain evidence="4">SLM1</strain>
    </source>
</reference>
<dbReference type="GeneID" id="97558329"/>
<protein>
    <submittedName>
        <fullName evidence="4">Penicillin-binding protein</fullName>
    </submittedName>
</protein>
<dbReference type="RefSeq" id="WP_063478269.1">
    <property type="nucleotide sequence ID" value="NZ_CP147845.1"/>
</dbReference>
<comment type="caution">
    <text evidence="4">The sequence shown here is derived from an EMBL/GenBank/DDBJ whole genome shotgun (WGS) entry which is preliminary data.</text>
</comment>
<dbReference type="InterPro" id="IPR001466">
    <property type="entry name" value="Beta-lactam-related"/>
</dbReference>
<comment type="subcellular location">
    <subcellularLocation>
        <location evidence="1">Membrane</location>
    </subcellularLocation>
</comment>
<name>A0A163J534_9BACL</name>
<dbReference type="InterPro" id="IPR012338">
    <property type="entry name" value="Beta-lactam/transpept-like"/>
</dbReference>
<dbReference type="AlphaFoldDB" id="A0A163J534"/>
<proteinExistence type="predicted"/>
<gene>
    <name evidence="4" type="ORF">AWU65_10795</name>
</gene>
<dbReference type="Pfam" id="PF00144">
    <property type="entry name" value="Beta-lactamase"/>
    <property type="match status" value="1"/>
</dbReference>
<evidence type="ECO:0000259" key="3">
    <source>
        <dbReference type="Pfam" id="PF00144"/>
    </source>
</evidence>
<dbReference type="GO" id="GO:0016020">
    <property type="term" value="C:membrane"/>
    <property type="evidence" value="ECO:0007669"/>
    <property type="project" value="UniProtKB-SubCell"/>
</dbReference>
<dbReference type="PANTHER" id="PTHR46825:SF11">
    <property type="entry name" value="PENICILLIN-BINDING PROTEIN 4"/>
    <property type="match status" value="1"/>
</dbReference>
<dbReference type="OrthoDB" id="9803467at2"/>
<evidence type="ECO:0000313" key="4">
    <source>
        <dbReference type="EMBL" id="KZS46367.1"/>
    </source>
</evidence>
<dbReference type="EMBL" id="LWMH01000001">
    <property type="protein sequence ID" value="KZS46367.1"/>
    <property type="molecule type" value="Genomic_DNA"/>
</dbReference>
<dbReference type="SUPFAM" id="SSF56601">
    <property type="entry name" value="beta-lactamase/transpeptidase-like"/>
    <property type="match status" value="1"/>
</dbReference>
<dbReference type="InterPro" id="IPR050491">
    <property type="entry name" value="AmpC-like"/>
</dbReference>
<evidence type="ECO:0000313" key="5">
    <source>
        <dbReference type="Proteomes" id="UP000076796"/>
    </source>
</evidence>
<keyword evidence="5" id="KW-1185">Reference proteome</keyword>
<organism evidence="4 5">
    <name type="scientific">Paenibacillus glucanolyticus</name>
    <dbReference type="NCBI Taxonomy" id="59843"/>
    <lineage>
        <taxon>Bacteria</taxon>
        <taxon>Bacillati</taxon>
        <taxon>Bacillota</taxon>
        <taxon>Bacilli</taxon>
        <taxon>Bacillales</taxon>
        <taxon>Paenibacillaceae</taxon>
        <taxon>Paenibacillus</taxon>
    </lineage>
</organism>